<evidence type="ECO:0000313" key="4">
    <source>
        <dbReference type="Proteomes" id="UP000198341"/>
    </source>
</evidence>
<keyword evidence="4" id="KW-1185">Reference proteome</keyword>
<gene>
    <name evidence="3" type="ordered locus">Bathy13g01390</name>
</gene>
<dbReference type="InterPro" id="IPR015877">
    <property type="entry name" value="MAT1_centre"/>
</dbReference>
<sequence length="226" mass="25292">MAIFASNFTTEKSALKREREAQSSNKTAKKNMTTTKSGGVIKCFIPQTISSDVKLRQKVLSVFNKRRSDFPNEAKYNDYLEHVEEIVFNAIEGIASATETEKILQKEKREHAKEIKERKERNMEEDRVSCPEKFNVVFGGGGGGVGDAKEAEDEEMLRMMMDYQPEGGGGGGASGHSFVAEYTEYDETTEEGKKAKKEASLKACGFDPLKTEYERSVVEAFQTIRV</sequence>
<dbReference type="PANTHER" id="PTHR12683:SF13">
    <property type="entry name" value="CDK-ACTIVATING KINASE ASSEMBLY FACTOR MAT1"/>
    <property type="match status" value="1"/>
</dbReference>
<feature type="compositionally biased region" description="Low complexity" evidence="1">
    <location>
        <begin position="23"/>
        <end position="32"/>
    </location>
</feature>
<dbReference type="GO" id="GO:0005675">
    <property type="term" value="C:transcription factor TFIIH holo complex"/>
    <property type="evidence" value="ECO:0007669"/>
    <property type="project" value="TreeGrafter"/>
</dbReference>
<evidence type="ECO:0000259" key="2">
    <source>
        <dbReference type="Pfam" id="PF06391"/>
    </source>
</evidence>
<keyword evidence="3" id="KW-0418">Kinase</keyword>
<feature type="compositionally biased region" description="Polar residues" evidence="1">
    <location>
        <begin position="1"/>
        <end position="12"/>
    </location>
</feature>
<dbReference type="RefSeq" id="XP_007509502.1">
    <property type="nucleotide sequence ID" value="XM_007509440.1"/>
</dbReference>
<evidence type="ECO:0000256" key="1">
    <source>
        <dbReference type="SAM" id="MobiDB-lite"/>
    </source>
</evidence>
<dbReference type="EMBL" id="FO082266">
    <property type="protein sequence ID" value="CCO19305.1"/>
    <property type="molecule type" value="Genomic_DNA"/>
</dbReference>
<dbReference type="GO" id="GO:0006357">
    <property type="term" value="P:regulation of transcription by RNA polymerase II"/>
    <property type="evidence" value="ECO:0007669"/>
    <property type="project" value="TreeGrafter"/>
</dbReference>
<dbReference type="GO" id="GO:0016301">
    <property type="term" value="F:kinase activity"/>
    <property type="evidence" value="ECO:0007669"/>
    <property type="project" value="UniProtKB-KW"/>
</dbReference>
<dbReference type="Pfam" id="PF06391">
    <property type="entry name" value="MAT1"/>
    <property type="match status" value="1"/>
</dbReference>
<name>K8F3C4_9CHLO</name>
<proteinExistence type="predicted"/>
<feature type="domain" description="MAT1 centre" evidence="2">
    <location>
        <begin position="48"/>
        <end position="126"/>
    </location>
</feature>
<dbReference type="OrthoDB" id="5963at2759"/>
<organism evidence="3 4">
    <name type="scientific">Bathycoccus prasinos</name>
    <dbReference type="NCBI Taxonomy" id="41875"/>
    <lineage>
        <taxon>Eukaryota</taxon>
        <taxon>Viridiplantae</taxon>
        <taxon>Chlorophyta</taxon>
        <taxon>Mamiellophyceae</taxon>
        <taxon>Mamiellales</taxon>
        <taxon>Bathycoccaceae</taxon>
        <taxon>Bathycoccus</taxon>
    </lineage>
</organism>
<dbReference type="Proteomes" id="UP000198341">
    <property type="component" value="Chromosome 13"/>
</dbReference>
<dbReference type="eggNOG" id="KOG3800">
    <property type="taxonomic scope" value="Eukaryota"/>
</dbReference>
<protein>
    <submittedName>
        <fullName evidence="3">CDK-activating kinase assembly factor MAT1</fullName>
    </submittedName>
</protein>
<feature type="region of interest" description="Disordered" evidence="1">
    <location>
        <begin position="1"/>
        <end position="32"/>
    </location>
</feature>
<keyword evidence="3" id="KW-0808">Transferase</keyword>
<dbReference type="GeneID" id="19012091"/>
<dbReference type="PANTHER" id="PTHR12683">
    <property type="entry name" value="CDK-ACTIVATING KINASE ASSEMBLY FACTOR MAT1"/>
    <property type="match status" value="1"/>
</dbReference>
<accession>K8F3C4</accession>
<evidence type="ECO:0000313" key="3">
    <source>
        <dbReference type="EMBL" id="CCO19305.1"/>
    </source>
</evidence>
<dbReference type="AlphaFoldDB" id="K8F3C4"/>
<reference evidence="3 4" key="1">
    <citation type="submission" date="2011-10" db="EMBL/GenBank/DDBJ databases">
        <authorList>
            <person name="Genoscope - CEA"/>
        </authorList>
    </citation>
    <scope>NUCLEOTIDE SEQUENCE [LARGE SCALE GENOMIC DNA]</scope>
    <source>
        <strain evidence="3 4">RCC 1105</strain>
    </source>
</reference>
<dbReference type="GO" id="GO:0006281">
    <property type="term" value="P:DNA repair"/>
    <property type="evidence" value="ECO:0007669"/>
    <property type="project" value="TreeGrafter"/>
</dbReference>
<dbReference type="STRING" id="41875.K8F3C4"/>
<dbReference type="KEGG" id="bpg:Bathy13g01390"/>